<dbReference type="PANTHER" id="PTHR10302">
    <property type="entry name" value="SINGLE-STRANDED DNA-BINDING PROTEIN"/>
    <property type="match status" value="1"/>
</dbReference>
<dbReference type="OrthoDB" id="9809878at2"/>
<dbReference type="EMBL" id="AYSO01000020">
    <property type="protein sequence ID" value="KIE45178.1"/>
    <property type="molecule type" value="Genomic_DNA"/>
</dbReference>
<proteinExistence type="predicted"/>
<dbReference type="CDD" id="cd04496">
    <property type="entry name" value="SSB_OBF"/>
    <property type="match status" value="1"/>
</dbReference>
<dbReference type="SUPFAM" id="SSF50249">
    <property type="entry name" value="Nucleic acid-binding proteins"/>
    <property type="match status" value="1"/>
</dbReference>
<dbReference type="InterPro" id="IPR000424">
    <property type="entry name" value="Primosome_PriB/ssb"/>
</dbReference>
<comment type="caution">
    <text evidence="5">The sequence shown here is derived from an EMBL/GenBank/DDBJ whole genome shotgun (WGS) entry which is preliminary data.</text>
</comment>
<reference evidence="5 6" key="1">
    <citation type="journal article" date="2015" name="Infect. Genet. Evol.">
        <title>Genomic sequences of six botulinum neurotoxin-producing strains representing three clostridial species illustrate the mobility and diversity of botulinum neurotoxin genes.</title>
        <authorList>
            <person name="Smith T.J."/>
            <person name="Hill K.K."/>
            <person name="Xie G."/>
            <person name="Foley B.T."/>
            <person name="Williamson C.H."/>
            <person name="Foster J.T."/>
            <person name="Johnson S.L."/>
            <person name="Chertkov O."/>
            <person name="Teshima H."/>
            <person name="Gibbons H.S."/>
            <person name="Johnsky L.A."/>
            <person name="Karavis M.A."/>
            <person name="Smith L.A."/>
        </authorList>
    </citation>
    <scope>NUCLEOTIDE SEQUENCE [LARGE SCALE GENOMIC DNA]</scope>
    <source>
        <strain evidence="5 6">CDC 2741</strain>
    </source>
</reference>
<name>A0A0C1U100_9CLOT</name>
<dbReference type="AlphaFoldDB" id="A0A0C1U100"/>
<evidence type="ECO:0000313" key="6">
    <source>
        <dbReference type="Proteomes" id="UP000031366"/>
    </source>
</evidence>
<evidence type="ECO:0000256" key="1">
    <source>
        <dbReference type="ARBA" id="ARBA00023125"/>
    </source>
</evidence>
<dbReference type="InterPro" id="IPR012340">
    <property type="entry name" value="NA-bd_OB-fold"/>
</dbReference>
<evidence type="ECO:0000256" key="2">
    <source>
        <dbReference type="PIRNR" id="PIRNR002070"/>
    </source>
</evidence>
<keyword evidence="6" id="KW-1185">Reference proteome</keyword>
<dbReference type="InterPro" id="IPR011344">
    <property type="entry name" value="ssDNA-bd"/>
</dbReference>
<evidence type="ECO:0000313" key="5">
    <source>
        <dbReference type="EMBL" id="KIE45178.1"/>
    </source>
</evidence>
<evidence type="ECO:0000256" key="3">
    <source>
        <dbReference type="RuleBase" id="RU000524"/>
    </source>
</evidence>
<dbReference type="GO" id="GO:0003697">
    <property type="term" value="F:single-stranded DNA binding"/>
    <property type="evidence" value="ECO:0007669"/>
    <property type="project" value="InterPro"/>
</dbReference>
<dbReference type="RefSeq" id="WP_052268235.1">
    <property type="nucleotide sequence ID" value="NZ_AYSO01000020.1"/>
</dbReference>
<dbReference type="Gene3D" id="2.40.50.140">
    <property type="entry name" value="Nucleic acid-binding proteins"/>
    <property type="match status" value="1"/>
</dbReference>
<dbReference type="PANTHER" id="PTHR10302:SF0">
    <property type="entry name" value="SINGLE-STRANDED DNA-BINDING PROTEIN, MITOCHONDRIAL"/>
    <property type="match status" value="1"/>
</dbReference>
<keyword evidence="1 2" id="KW-0238">DNA-binding</keyword>
<gene>
    <name evidence="5" type="primary">ssb</name>
    <name evidence="5" type="ORF">U732_65</name>
</gene>
<feature type="compositionally biased region" description="Acidic residues" evidence="4">
    <location>
        <begin position="130"/>
        <end position="139"/>
    </location>
</feature>
<dbReference type="PROSITE" id="PS50935">
    <property type="entry name" value="SSB"/>
    <property type="match status" value="1"/>
</dbReference>
<dbReference type="Proteomes" id="UP000031366">
    <property type="component" value="Unassembled WGS sequence"/>
</dbReference>
<dbReference type="NCBIfam" id="TIGR00621">
    <property type="entry name" value="ssb"/>
    <property type="match status" value="1"/>
</dbReference>
<dbReference type="Pfam" id="PF00436">
    <property type="entry name" value="SSB"/>
    <property type="match status" value="1"/>
</dbReference>
<sequence length="139" mass="15813">MFINNVQVLGRWARDLELRYLPSNQKATTTGRLAVKDPSRKDRDGKNVTYFIDILMFGNLAENAVKFAGIKGYEVYVMGKLTSRTYKDKDAKTVYVTEILASEIQYGNAPGQKEKENKINPSNNYNPLEDISEDEGIPW</sequence>
<organism evidence="5 6">
    <name type="scientific">Clostridium argentinense CDC 2741</name>
    <dbReference type="NCBI Taxonomy" id="1418104"/>
    <lineage>
        <taxon>Bacteria</taxon>
        <taxon>Bacillati</taxon>
        <taxon>Bacillota</taxon>
        <taxon>Clostridia</taxon>
        <taxon>Eubacteriales</taxon>
        <taxon>Clostridiaceae</taxon>
        <taxon>Clostridium</taxon>
    </lineage>
</organism>
<evidence type="ECO:0000256" key="4">
    <source>
        <dbReference type="SAM" id="MobiDB-lite"/>
    </source>
</evidence>
<dbReference type="GO" id="GO:0009295">
    <property type="term" value="C:nucleoid"/>
    <property type="evidence" value="ECO:0007669"/>
    <property type="project" value="TreeGrafter"/>
</dbReference>
<accession>A0A0C1U100</accession>
<feature type="region of interest" description="Disordered" evidence="4">
    <location>
        <begin position="110"/>
        <end position="139"/>
    </location>
</feature>
<dbReference type="GO" id="GO:0006260">
    <property type="term" value="P:DNA replication"/>
    <property type="evidence" value="ECO:0007669"/>
    <property type="project" value="InterPro"/>
</dbReference>
<dbReference type="PIRSF" id="PIRSF002070">
    <property type="entry name" value="SSB"/>
    <property type="match status" value="1"/>
</dbReference>
<protein>
    <recommendedName>
        <fullName evidence="2 3">Single-stranded DNA-binding protein</fullName>
    </recommendedName>
</protein>